<dbReference type="Pfam" id="PF15699">
    <property type="entry name" value="NPR1_interact"/>
    <property type="match status" value="1"/>
</dbReference>
<evidence type="ECO:0000256" key="2">
    <source>
        <dbReference type="ARBA" id="ARBA00009937"/>
    </source>
</evidence>
<dbReference type="InterPro" id="IPR031425">
    <property type="entry name" value="NPR1/NH1-interacting"/>
</dbReference>
<evidence type="ECO:0000313" key="5">
    <source>
        <dbReference type="EMBL" id="KYP56137.1"/>
    </source>
</evidence>
<evidence type="ECO:0000313" key="6">
    <source>
        <dbReference type="Proteomes" id="UP000075243"/>
    </source>
</evidence>
<dbReference type="PANTHER" id="PTHR33669:SF1">
    <property type="entry name" value="PROTEIN NIM1-INTERACTING 1"/>
    <property type="match status" value="1"/>
</dbReference>
<gene>
    <name evidence="5" type="ORF">KK1_002371</name>
</gene>
<feature type="compositionally biased region" description="Basic and acidic residues" evidence="4">
    <location>
        <begin position="38"/>
        <end position="48"/>
    </location>
</feature>
<dbReference type="OMA" id="FPFRMAI"/>
<keyword evidence="3" id="KW-0539">Nucleus</keyword>
<reference evidence="5 6" key="1">
    <citation type="journal article" date="2012" name="Nat. Biotechnol.">
        <title>Draft genome sequence of pigeonpea (Cajanus cajan), an orphan legume crop of resource-poor farmers.</title>
        <authorList>
            <person name="Varshney R.K."/>
            <person name="Chen W."/>
            <person name="Li Y."/>
            <person name="Bharti A.K."/>
            <person name="Saxena R.K."/>
            <person name="Schlueter J.A."/>
            <person name="Donoghue M.T."/>
            <person name="Azam S."/>
            <person name="Fan G."/>
            <person name="Whaley A.M."/>
            <person name="Farmer A.D."/>
            <person name="Sheridan J."/>
            <person name="Iwata A."/>
            <person name="Tuteja R."/>
            <person name="Penmetsa R.V."/>
            <person name="Wu W."/>
            <person name="Upadhyaya H.D."/>
            <person name="Yang S.P."/>
            <person name="Shah T."/>
            <person name="Saxena K.B."/>
            <person name="Michael T."/>
            <person name="McCombie W.R."/>
            <person name="Yang B."/>
            <person name="Zhang G."/>
            <person name="Yang H."/>
            <person name="Wang J."/>
            <person name="Spillane C."/>
            <person name="Cook D.R."/>
            <person name="May G.D."/>
            <person name="Xu X."/>
            <person name="Jackson S.A."/>
        </authorList>
    </citation>
    <scope>NUCLEOTIDE SEQUENCE [LARGE SCALE GENOMIC DNA]</scope>
    <source>
        <strain evidence="6">cv. Asha</strain>
    </source>
</reference>
<dbReference type="OrthoDB" id="1436837at2759"/>
<dbReference type="GO" id="GO:0010112">
    <property type="term" value="P:regulation of systemic acquired resistance"/>
    <property type="evidence" value="ECO:0007669"/>
    <property type="project" value="InterPro"/>
</dbReference>
<feature type="region of interest" description="Disordered" evidence="4">
    <location>
        <begin position="1"/>
        <end position="21"/>
    </location>
</feature>
<feature type="region of interest" description="Disordered" evidence="4">
    <location>
        <begin position="34"/>
        <end position="66"/>
    </location>
</feature>
<proteinExistence type="inferred from homology"/>
<evidence type="ECO:0000256" key="3">
    <source>
        <dbReference type="ARBA" id="ARBA00023242"/>
    </source>
</evidence>
<dbReference type="Gramene" id="C.cajan_02312.t">
    <property type="protein sequence ID" value="C.cajan_02312.t.cds1"/>
    <property type="gene ID" value="C.cajan_02312"/>
</dbReference>
<dbReference type="Proteomes" id="UP000075243">
    <property type="component" value="Chromosome 11"/>
</dbReference>
<evidence type="ECO:0008006" key="7">
    <source>
        <dbReference type="Google" id="ProtNLM"/>
    </source>
</evidence>
<feature type="compositionally biased region" description="Acidic residues" evidence="4">
    <location>
        <begin position="10"/>
        <end position="19"/>
    </location>
</feature>
<keyword evidence="6" id="KW-1185">Reference proteome</keyword>
<dbReference type="AlphaFoldDB" id="A0A151SMU0"/>
<name>A0A151SMU0_CAJCA</name>
<dbReference type="GO" id="GO:0005634">
    <property type="term" value="C:nucleus"/>
    <property type="evidence" value="ECO:0007669"/>
    <property type="project" value="UniProtKB-SubCell"/>
</dbReference>
<accession>A0A151SMU0</accession>
<evidence type="ECO:0000256" key="4">
    <source>
        <dbReference type="SAM" id="MobiDB-lite"/>
    </source>
</evidence>
<dbReference type="EMBL" id="CM003613">
    <property type="protein sequence ID" value="KYP56137.1"/>
    <property type="molecule type" value="Genomic_DNA"/>
</dbReference>
<dbReference type="PANTHER" id="PTHR33669">
    <property type="entry name" value="PROTEIN NEGATIVE REGULATOR OF RESISTANCE"/>
    <property type="match status" value="1"/>
</dbReference>
<organism evidence="5 6">
    <name type="scientific">Cajanus cajan</name>
    <name type="common">Pigeon pea</name>
    <name type="synonym">Cajanus indicus</name>
    <dbReference type="NCBI Taxonomy" id="3821"/>
    <lineage>
        <taxon>Eukaryota</taxon>
        <taxon>Viridiplantae</taxon>
        <taxon>Streptophyta</taxon>
        <taxon>Embryophyta</taxon>
        <taxon>Tracheophyta</taxon>
        <taxon>Spermatophyta</taxon>
        <taxon>Magnoliopsida</taxon>
        <taxon>eudicotyledons</taxon>
        <taxon>Gunneridae</taxon>
        <taxon>Pentapetalae</taxon>
        <taxon>rosids</taxon>
        <taxon>fabids</taxon>
        <taxon>Fabales</taxon>
        <taxon>Fabaceae</taxon>
        <taxon>Papilionoideae</taxon>
        <taxon>50 kb inversion clade</taxon>
        <taxon>NPAAA clade</taxon>
        <taxon>indigoferoid/millettioid clade</taxon>
        <taxon>Phaseoleae</taxon>
        <taxon>Cajanus</taxon>
    </lineage>
</organism>
<comment type="subcellular location">
    <subcellularLocation>
        <location evidence="1">Nucleus</location>
    </subcellularLocation>
</comment>
<protein>
    <recommendedName>
        <fullName evidence="7">Protein NIM1-INTERACTING 1</fullName>
    </recommendedName>
</protein>
<evidence type="ECO:0000256" key="1">
    <source>
        <dbReference type="ARBA" id="ARBA00004123"/>
    </source>
</evidence>
<sequence length="118" mass="14044">MENNKREAPESDQEEDEMKMEEFYSLLRSFRNARDRRRRELEKDESKSKKMKPHTPTTTPKPQPEVSFQFQDFTTEIHFRKPPLLFPNPIPCDTTNNNNAIKKNEQQHDLALDLKLAL</sequence>
<comment type="similarity">
    <text evidence="2">Belongs to the NPR1-interactor family.</text>
</comment>